<gene>
    <name evidence="1" type="ORF">QYM36_015539</name>
</gene>
<organism evidence="1 2">
    <name type="scientific">Artemia franciscana</name>
    <name type="common">Brine shrimp</name>
    <name type="synonym">Artemia sanfranciscana</name>
    <dbReference type="NCBI Taxonomy" id="6661"/>
    <lineage>
        <taxon>Eukaryota</taxon>
        <taxon>Metazoa</taxon>
        <taxon>Ecdysozoa</taxon>
        <taxon>Arthropoda</taxon>
        <taxon>Crustacea</taxon>
        <taxon>Branchiopoda</taxon>
        <taxon>Anostraca</taxon>
        <taxon>Artemiidae</taxon>
        <taxon>Artemia</taxon>
    </lineage>
</organism>
<accession>A0AA88H9F4</accession>
<protein>
    <submittedName>
        <fullName evidence="1">Uncharacterized protein</fullName>
    </submittedName>
</protein>
<dbReference type="Proteomes" id="UP001187531">
    <property type="component" value="Unassembled WGS sequence"/>
</dbReference>
<dbReference type="AlphaFoldDB" id="A0AA88H9F4"/>
<dbReference type="EMBL" id="JAVRJZ010000019">
    <property type="protein sequence ID" value="KAK2707890.1"/>
    <property type="molecule type" value="Genomic_DNA"/>
</dbReference>
<evidence type="ECO:0000313" key="1">
    <source>
        <dbReference type="EMBL" id="KAK2707890.1"/>
    </source>
</evidence>
<sequence>MEVTIRDLNTKGKEAVKDSFSSLKDELKSKTNLKFKDIQHSVVNFEQFLGTATDQKILKDLMVAEVRFPAKPRRHSVTKLSFDEASITSPKEVAETLNNRFQKVFTTPDREIQFQINLGIELIKPMSPITVSKDNIEARLKNVNQNKSEGPDRIHPWTSKEVHAELALTLPALFKKSMDKKTVPWDWQNATIEC</sequence>
<evidence type="ECO:0000313" key="2">
    <source>
        <dbReference type="Proteomes" id="UP001187531"/>
    </source>
</evidence>
<dbReference type="PANTHER" id="PTHR33395:SF22">
    <property type="entry name" value="REVERSE TRANSCRIPTASE DOMAIN-CONTAINING PROTEIN"/>
    <property type="match status" value="1"/>
</dbReference>
<keyword evidence="2" id="KW-1185">Reference proteome</keyword>
<proteinExistence type="predicted"/>
<reference evidence="1" key="1">
    <citation type="submission" date="2023-07" db="EMBL/GenBank/DDBJ databases">
        <title>Chromosome-level genome assembly of Artemia franciscana.</title>
        <authorList>
            <person name="Jo E."/>
        </authorList>
    </citation>
    <scope>NUCLEOTIDE SEQUENCE</scope>
    <source>
        <tissue evidence="1">Whole body</tissue>
    </source>
</reference>
<name>A0AA88H9F4_ARTSF</name>
<dbReference type="PANTHER" id="PTHR33395">
    <property type="entry name" value="TRANSCRIPTASE, PUTATIVE-RELATED-RELATED"/>
    <property type="match status" value="1"/>
</dbReference>
<comment type="caution">
    <text evidence="1">The sequence shown here is derived from an EMBL/GenBank/DDBJ whole genome shotgun (WGS) entry which is preliminary data.</text>
</comment>